<dbReference type="InterPro" id="IPR033437">
    <property type="entry name" value="DUF5130"/>
</dbReference>
<dbReference type="Pfam" id="PF17174">
    <property type="entry name" value="DUF5130"/>
    <property type="match status" value="1"/>
</dbReference>
<proteinExistence type="predicted"/>
<evidence type="ECO:0000313" key="1">
    <source>
        <dbReference type="EMBL" id="MFD1945354.1"/>
    </source>
</evidence>
<comment type="caution">
    <text evidence="1">The sequence shown here is derived from an EMBL/GenBank/DDBJ whole genome shotgun (WGS) entry which is preliminary data.</text>
</comment>
<dbReference type="RefSeq" id="WP_343915755.1">
    <property type="nucleotide sequence ID" value="NZ_BAAAJT010000002.1"/>
</dbReference>
<name>A0ABW4TI94_9ACTN</name>
<gene>
    <name evidence="1" type="ORF">ACFSDE_01005</name>
</gene>
<sequence>MAAGELSHGDRIEVDRAIRAAEQSCRFEFSVFVGRSQGDSRAFAERLHGATVAPDRSVLLLVDPAARRLEVVTGEVVRRRLTDNEVDLAVLQMQSAFAEGSLVDGLTRGIAQLAEHARD</sequence>
<reference evidence="2" key="1">
    <citation type="journal article" date="2019" name="Int. J. Syst. Evol. Microbiol.">
        <title>The Global Catalogue of Microorganisms (GCM) 10K type strain sequencing project: providing services to taxonomists for standard genome sequencing and annotation.</title>
        <authorList>
            <consortium name="The Broad Institute Genomics Platform"/>
            <consortium name="The Broad Institute Genome Sequencing Center for Infectious Disease"/>
            <person name="Wu L."/>
            <person name="Ma J."/>
        </authorList>
    </citation>
    <scope>NUCLEOTIDE SEQUENCE [LARGE SCALE GENOMIC DNA]</scope>
    <source>
        <strain evidence="2">CGMCC 1.12477</strain>
    </source>
</reference>
<protein>
    <submittedName>
        <fullName evidence="1">DUF5130 family protein</fullName>
    </submittedName>
</protein>
<keyword evidence="2" id="KW-1185">Reference proteome</keyword>
<dbReference type="Proteomes" id="UP001597351">
    <property type="component" value="Unassembled WGS sequence"/>
</dbReference>
<dbReference type="EMBL" id="JBHUGD010000001">
    <property type="protein sequence ID" value="MFD1945354.1"/>
    <property type="molecule type" value="Genomic_DNA"/>
</dbReference>
<dbReference type="Gene3D" id="3.10.310.50">
    <property type="match status" value="1"/>
</dbReference>
<accession>A0ABW4TI94</accession>
<organism evidence="1 2">
    <name type="scientific">Nocardioides aestuarii</name>
    <dbReference type="NCBI Taxonomy" id="252231"/>
    <lineage>
        <taxon>Bacteria</taxon>
        <taxon>Bacillati</taxon>
        <taxon>Actinomycetota</taxon>
        <taxon>Actinomycetes</taxon>
        <taxon>Propionibacteriales</taxon>
        <taxon>Nocardioidaceae</taxon>
        <taxon>Nocardioides</taxon>
    </lineage>
</organism>
<evidence type="ECO:0000313" key="2">
    <source>
        <dbReference type="Proteomes" id="UP001597351"/>
    </source>
</evidence>